<dbReference type="InterPro" id="IPR058163">
    <property type="entry name" value="LysR-type_TF_proteobact-type"/>
</dbReference>
<dbReference type="Gene3D" id="1.10.10.10">
    <property type="entry name" value="Winged helix-like DNA-binding domain superfamily/Winged helix DNA-binding domain"/>
    <property type="match status" value="1"/>
</dbReference>
<keyword evidence="7" id="KW-1185">Reference proteome</keyword>
<evidence type="ECO:0000259" key="5">
    <source>
        <dbReference type="PROSITE" id="PS50931"/>
    </source>
</evidence>
<gene>
    <name evidence="6" type="ORF">ISP13_10225</name>
</gene>
<dbReference type="Gene3D" id="3.40.190.290">
    <property type="match status" value="1"/>
</dbReference>
<proteinExistence type="inferred from homology"/>
<evidence type="ECO:0000313" key="7">
    <source>
        <dbReference type="Proteomes" id="UP001620405"/>
    </source>
</evidence>
<dbReference type="InterPro" id="IPR036390">
    <property type="entry name" value="WH_DNA-bd_sf"/>
</dbReference>
<protein>
    <submittedName>
        <fullName evidence="6">LysR family transcriptional regulator</fullName>
    </submittedName>
</protein>
<dbReference type="RefSeq" id="WP_284400922.1">
    <property type="nucleotide sequence ID" value="NZ_BSNQ01000009.1"/>
</dbReference>
<dbReference type="InterPro" id="IPR005119">
    <property type="entry name" value="LysR_subst-bd"/>
</dbReference>
<sequence length="305" mass="33595">MDKLQAMKVFVRVVEAGSFSAVAKESNTTQSAVSKQVAALENVLGAKLLIRTTRSLALTEEGERYFEQVRRVVGEIAEAETSLKRGEQQLKGWLRVAASVGFGRLKLMPLVQTFLAKHREVKIDLRLSDGFIDLVERGIDVAVRIGELPDSRLIARPIGMSRRELVAHRDYLRNLPKGIKPPKSPDDLERHNCIVYTGTTMRNTWRVAAGPGAADPEGTARVIKVEGNLQTDSSEVIRASVLAGMGIGYTPSWLFEDEIASGEVVRVLPDWSVLSPIHIVTPQERRHSAKVRAFSDHLAQGLGVT</sequence>
<evidence type="ECO:0000256" key="4">
    <source>
        <dbReference type="ARBA" id="ARBA00023163"/>
    </source>
</evidence>
<keyword evidence="3" id="KW-0238">DNA-binding</keyword>
<dbReference type="Pfam" id="PF00126">
    <property type="entry name" value="HTH_1"/>
    <property type="match status" value="1"/>
</dbReference>
<dbReference type="Pfam" id="PF03466">
    <property type="entry name" value="LysR_substrate"/>
    <property type="match status" value="1"/>
</dbReference>
<dbReference type="SUPFAM" id="SSF46785">
    <property type="entry name" value="Winged helix' DNA-binding domain"/>
    <property type="match status" value="1"/>
</dbReference>
<dbReference type="PANTHER" id="PTHR30537:SF80">
    <property type="entry name" value="TRANSCRIPTIONAL REGULATOR"/>
    <property type="match status" value="1"/>
</dbReference>
<dbReference type="EMBL" id="JADIKG010000012">
    <property type="protein sequence ID" value="MFK2873907.1"/>
    <property type="molecule type" value="Genomic_DNA"/>
</dbReference>
<dbReference type="CDD" id="cd08422">
    <property type="entry name" value="PBP2_CrgA_like"/>
    <property type="match status" value="1"/>
</dbReference>
<keyword evidence="2" id="KW-0805">Transcription regulation</keyword>
<comment type="caution">
    <text evidence="6">The sequence shown here is derived from an EMBL/GenBank/DDBJ whole genome shotgun (WGS) entry which is preliminary data.</text>
</comment>
<dbReference type="InterPro" id="IPR036388">
    <property type="entry name" value="WH-like_DNA-bd_sf"/>
</dbReference>
<comment type="similarity">
    <text evidence="1">Belongs to the LysR transcriptional regulatory family.</text>
</comment>
<dbReference type="PANTHER" id="PTHR30537">
    <property type="entry name" value="HTH-TYPE TRANSCRIPTIONAL REGULATOR"/>
    <property type="match status" value="1"/>
</dbReference>
<name>A0ABW8IV71_9GAMM</name>
<dbReference type="InterPro" id="IPR000847">
    <property type="entry name" value="LysR_HTH_N"/>
</dbReference>
<dbReference type="PROSITE" id="PS50931">
    <property type="entry name" value="HTH_LYSR"/>
    <property type="match status" value="1"/>
</dbReference>
<evidence type="ECO:0000256" key="1">
    <source>
        <dbReference type="ARBA" id="ARBA00009437"/>
    </source>
</evidence>
<reference evidence="6 7" key="1">
    <citation type="submission" date="2020-10" db="EMBL/GenBank/DDBJ databases">
        <title>Phylogeny of dyella-like bacteria.</title>
        <authorList>
            <person name="Fu J."/>
        </authorList>
    </citation>
    <scope>NUCLEOTIDE SEQUENCE [LARGE SCALE GENOMIC DNA]</scope>
    <source>
        <strain evidence="6 7">DHOB07</strain>
    </source>
</reference>
<accession>A0ABW8IV71</accession>
<dbReference type="Proteomes" id="UP001620405">
    <property type="component" value="Unassembled WGS sequence"/>
</dbReference>
<keyword evidence="4" id="KW-0804">Transcription</keyword>
<dbReference type="PRINTS" id="PR00039">
    <property type="entry name" value="HTHLYSR"/>
</dbReference>
<evidence type="ECO:0000256" key="3">
    <source>
        <dbReference type="ARBA" id="ARBA00023125"/>
    </source>
</evidence>
<feature type="domain" description="HTH lysR-type" evidence="5">
    <location>
        <begin position="1"/>
        <end position="59"/>
    </location>
</feature>
<evidence type="ECO:0000256" key="2">
    <source>
        <dbReference type="ARBA" id="ARBA00023015"/>
    </source>
</evidence>
<dbReference type="SUPFAM" id="SSF53850">
    <property type="entry name" value="Periplasmic binding protein-like II"/>
    <property type="match status" value="1"/>
</dbReference>
<evidence type="ECO:0000313" key="6">
    <source>
        <dbReference type="EMBL" id="MFK2873907.1"/>
    </source>
</evidence>
<organism evidence="6 7">
    <name type="scientific">Dyella lipolytica</name>
    <dbReference type="NCBI Taxonomy" id="1867835"/>
    <lineage>
        <taxon>Bacteria</taxon>
        <taxon>Pseudomonadati</taxon>
        <taxon>Pseudomonadota</taxon>
        <taxon>Gammaproteobacteria</taxon>
        <taxon>Lysobacterales</taxon>
        <taxon>Rhodanobacteraceae</taxon>
        <taxon>Dyella</taxon>
    </lineage>
</organism>